<dbReference type="STRING" id="1193713.GCA_001636315_01496"/>
<dbReference type="KEGG" id="nmk:CHR53_22985"/>
<evidence type="ECO:0000313" key="9">
    <source>
        <dbReference type="Proteomes" id="UP000282892"/>
    </source>
</evidence>
<organism evidence="8 9">
    <name type="scientific">Neobacillus mesonae</name>
    <dbReference type="NCBI Taxonomy" id="1193713"/>
    <lineage>
        <taxon>Bacteria</taxon>
        <taxon>Bacillati</taxon>
        <taxon>Bacillota</taxon>
        <taxon>Bacilli</taxon>
        <taxon>Bacillales</taxon>
        <taxon>Bacillaceae</taxon>
        <taxon>Neobacillus</taxon>
    </lineage>
</organism>
<protein>
    <recommendedName>
        <fullName evidence="7">Type II secretion system protein GspF domain-containing protein</fullName>
    </recommendedName>
</protein>
<evidence type="ECO:0000313" key="8">
    <source>
        <dbReference type="EMBL" id="AZU63883.1"/>
    </source>
</evidence>
<reference evidence="8 9" key="1">
    <citation type="submission" date="2017-07" db="EMBL/GenBank/DDBJ databases">
        <title>The complete genome sequence of Bacillus mesonae strain H20-5, an efficient strain improving plant abiotic stress resistance.</title>
        <authorList>
            <person name="Kim S.Y."/>
            <person name="Song H."/>
            <person name="Sang M.K."/>
            <person name="Weon H.-Y."/>
            <person name="Song J."/>
        </authorList>
    </citation>
    <scope>NUCLEOTIDE SEQUENCE [LARGE SCALE GENOMIC DNA]</scope>
    <source>
        <strain evidence="8 9">H20-5</strain>
    </source>
</reference>
<dbReference type="Pfam" id="PF00482">
    <property type="entry name" value="T2SSF"/>
    <property type="match status" value="1"/>
</dbReference>
<dbReference type="Gene3D" id="1.20.81.30">
    <property type="entry name" value="Type II secretion system (T2SS), domain F"/>
    <property type="match status" value="1"/>
</dbReference>
<feature type="domain" description="Type II secretion system protein GspF" evidence="7">
    <location>
        <begin position="165"/>
        <end position="285"/>
    </location>
</feature>
<evidence type="ECO:0000259" key="7">
    <source>
        <dbReference type="Pfam" id="PF00482"/>
    </source>
</evidence>
<dbReference type="AlphaFoldDB" id="A0A3Q9QZA8"/>
<evidence type="ECO:0000256" key="3">
    <source>
        <dbReference type="ARBA" id="ARBA00022692"/>
    </source>
</evidence>
<evidence type="ECO:0000256" key="5">
    <source>
        <dbReference type="ARBA" id="ARBA00023136"/>
    </source>
</evidence>
<keyword evidence="5 6" id="KW-0472">Membrane</keyword>
<evidence type="ECO:0000256" key="1">
    <source>
        <dbReference type="ARBA" id="ARBA00004651"/>
    </source>
</evidence>
<accession>A0A3Q9QZA8</accession>
<feature type="transmembrane region" description="Helical" evidence="6">
    <location>
        <begin position="302"/>
        <end position="320"/>
    </location>
</feature>
<keyword evidence="9" id="KW-1185">Reference proteome</keyword>
<keyword evidence="2" id="KW-1003">Cell membrane</keyword>
<dbReference type="EMBL" id="CP022572">
    <property type="protein sequence ID" value="AZU63883.1"/>
    <property type="molecule type" value="Genomic_DNA"/>
</dbReference>
<dbReference type="OrthoDB" id="9803381at2"/>
<dbReference type="Proteomes" id="UP000282892">
    <property type="component" value="Chromosome"/>
</dbReference>
<proteinExistence type="predicted"/>
<dbReference type="InterPro" id="IPR018076">
    <property type="entry name" value="T2SS_GspF_dom"/>
</dbReference>
<dbReference type="GO" id="GO:0005886">
    <property type="term" value="C:plasma membrane"/>
    <property type="evidence" value="ECO:0007669"/>
    <property type="project" value="UniProtKB-SubCell"/>
</dbReference>
<sequence>MVCRRVAAMKITVEITIIFIITTILMFLLLKSYSYKRRISNRIKEFLPSPEVTEEVGLHEKKPSFLKRFLLSVANVFKNVRFSESTEKILAEAGSPLKPEEFFAFRILTAVGLALFIGFLGLPWYSLIFVVVIGFILPKEFMKQKRKKRLARINYQLIEVLGMTANSMRAGFSFMQAMQLVGREVQDPLGPEFDRVVRQVGLGVPLDNVFQEMVERLPNKELEVVVRAILAQRKSGGNLAQLLETMEDTIRGRVRILEELRTLTSQGRMSSWIITLLPVALGLYLTLVNWEYFSPMFQHPLGWMMLFVGAAANIIGWVFIRKIIQIEV</sequence>
<evidence type="ECO:0000256" key="2">
    <source>
        <dbReference type="ARBA" id="ARBA00022475"/>
    </source>
</evidence>
<evidence type="ECO:0000256" key="4">
    <source>
        <dbReference type="ARBA" id="ARBA00022989"/>
    </source>
</evidence>
<dbReference type="PANTHER" id="PTHR35007:SF1">
    <property type="entry name" value="PILUS ASSEMBLY PROTEIN"/>
    <property type="match status" value="1"/>
</dbReference>
<dbReference type="InterPro" id="IPR042094">
    <property type="entry name" value="T2SS_GspF_sf"/>
</dbReference>
<feature type="transmembrane region" description="Helical" evidence="6">
    <location>
        <begin position="12"/>
        <end position="30"/>
    </location>
</feature>
<keyword evidence="3 6" id="KW-0812">Transmembrane</keyword>
<name>A0A3Q9QZA8_9BACI</name>
<comment type="subcellular location">
    <subcellularLocation>
        <location evidence="1">Cell membrane</location>
        <topology evidence="1">Multi-pass membrane protein</topology>
    </subcellularLocation>
</comment>
<feature type="transmembrane region" description="Helical" evidence="6">
    <location>
        <begin position="271"/>
        <end position="290"/>
    </location>
</feature>
<feature type="transmembrane region" description="Helical" evidence="6">
    <location>
        <begin position="104"/>
        <end position="137"/>
    </location>
</feature>
<dbReference type="PANTHER" id="PTHR35007">
    <property type="entry name" value="INTEGRAL MEMBRANE PROTEIN-RELATED"/>
    <property type="match status" value="1"/>
</dbReference>
<evidence type="ECO:0000256" key="6">
    <source>
        <dbReference type="SAM" id="Phobius"/>
    </source>
</evidence>
<gene>
    <name evidence="8" type="ORF">CHR53_22985</name>
</gene>
<keyword evidence="4 6" id="KW-1133">Transmembrane helix</keyword>